<dbReference type="Proteomes" id="UP000283509">
    <property type="component" value="Unassembled WGS sequence"/>
</dbReference>
<keyword evidence="1" id="KW-0862">Zinc</keyword>
<feature type="region of interest" description="Disordered" evidence="2">
    <location>
        <begin position="496"/>
        <end position="578"/>
    </location>
</feature>
<dbReference type="InterPro" id="IPR043502">
    <property type="entry name" value="DNA/RNA_pol_sf"/>
</dbReference>
<proteinExistence type="predicted"/>
<dbReference type="SMART" id="SM00343">
    <property type="entry name" value="ZnF_C2HC"/>
    <property type="match status" value="2"/>
</dbReference>
<comment type="caution">
    <text evidence="4">The sequence shown here is derived from an EMBL/GenBank/DDBJ whole genome shotgun (WGS) entry which is preliminary data.</text>
</comment>
<dbReference type="Gene3D" id="4.10.60.10">
    <property type="entry name" value="Zinc finger, CCHC-type"/>
    <property type="match status" value="1"/>
</dbReference>
<name>A0A3R7T1I7_PENVA</name>
<evidence type="ECO:0000256" key="1">
    <source>
        <dbReference type="PROSITE-ProRule" id="PRU00047"/>
    </source>
</evidence>
<feature type="region of interest" description="Disordered" evidence="2">
    <location>
        <begin position="252"/>
        <end position="298"/>
    </location>
</feature>
<dbReference type="SUPFAM" id="SSF56672">
    <property type="entry name" value="DNA/RNA polymerases"/>
    <property type="match status" value="1"/>
</dbReference>
<protein>
    <recommendedName>
        <fullName evidence="3">CCHC-type domain-containing protein</fullName>
    </recommendedName>
</protein>
<evidence type="ECO:0000259" key="3">
    <source>
        <dbReference type="PROSITE" id="PS50158"/>
    </source>
</evidence>
<evidence type="ECO:0000313" key="5">
    <source>
        <dbReference type="Proteomes" id="UP000283509"/>
    </source>
</evidence>
<evidence type="ECO:0000313" key="4">
    <source>
        <dbReference type="EMBL" id="ROT85619.1"/>
    </source>
</evidence>
<dbReference type="EMBL" id="QCYY01000230">
    <property type="protein sequence ID" value="ROT85619.1"/>
    <property type="molecule type" value="Genomic_DNA"/>
</dbReference>
<dbReference type="AlphaFoldDB" id="A0A3R7T1I7"/>
<dbReference type="Gene3D" id="3.30.70.270">
    <property type="match status" value="1"/>
</dbReference>
<reference evidence="4 5" key="2">
    <citation type="submission" date="2019-01" db="EMBL/GenBank/DDBJ databases">
        <title>The decoding of complex shrimp genome reveals the adaptation for benthos swimmer, frequently molting mechanism and breeding impact on genome.</title>
        <authorList>
            <person name="Sun Y."/>
            <person name="Gao Y."/>
            <person name="Yu Y."/>
        </authorList>
    </citation>
    <scope>NUCLEOTIDE SEQUENCE [LARGE SCALE GENOMIC DNA]</scope>
    <source>
        <tissue evidence="4">Muscle</tissue>
    </source>
</reference>
<keyword evidence="1" id="KW-0479">Metal-binding</keyword>
<dbReference type="PROSITE" id="PS50158">
    <property type="entry name" value="ZF_CCHC"/>
    <property type="match status" value="1"/>
</dbReference>
<feature type="region of interest" description="Disordered" evidence="2">
    <location>
        <begin position="1"/>
        <end position="92"/>
    </location>
</feature>
<feature type="domain" description="CCHC-type" evidence="3">
    <location>
        <begin position="323"/>
        <end position="338"/>
    </location>
</feature>
<dbReference type="InterPro" id="IPR001878">
    <property type="entry name" value="Znf_CCHC"/>
</dbReference>
<dbReference type="InterPro" id="IPR050951">
    <property type="entry name" value="Retrovirus_Pol_polyprotein"/>
</dbReference>
<feature type="region of interest" description="Disordered" evidence="2">
    <location>
        <begin position="106"/>
        <end position="134"/>
    </location>
</feature>
<dbReference type="GO" id="GO:0003676">
    <property type="term" value="F:nucleic acid binding"/>
    <property type="evidence" value="ECO:0007669"/>
    <property type="project" value="InterPro"/>
</dbReference>
<feature type="compositionally biased region" description="Basic and acidic residues" evidence="2">
    <location>
        <begin position="36"/>
        <end position="92"/>
    </location>
</feature>
<dbReference type="CDD" id="cd01647">
    <property type="entry name" value="RT_LTR"/>
    <property type="match status" value="1"/>
</dbReference>
<keyword evidence="5" id="KW-1185">Reference proteome</keyword>
<accession>A0A3R7T1I7</accession>
<dbReference type="Gene3D" id="3.10.10.10">
    <property type="entry name" value="HIV Type 1 Reverse Transcriptase, subunit A, domain 1"/>
    <property type="match status" value="1"/>
</dbReference>
<organism evidence="4 5">
    <name type="scientific">Penaeus vannamei</name>
    <name type="common">Whiteleg shrimp</name>
    <name type="synonym">Litopenaeus vannamei</name>
    <dbReference type="NCBI Taxonomy" id="6689"/>
    <lineage>
        <taxon>Eukaryota</taxon>
        <taxon>Metazoa</taxon>
        <taxon>Ecdysozoa</taxon>
        <taxon>Arthropoda</taxon>
        <taxon>Crustacea</taxon>
        <taxon>Multicrustacea</taxon>
        <taxon>Malacostraca</taxon>
        <taxon>Eumalacostraca</taxon>
        <taxon>Eucarida</taxon>
        <taxon>Decapoda</taxon>
        <taxon>Dendrobranchiata</taxon>
        <taxon>Penaeoidea</taxon>
        <taxon>Penaeidae</taxon>
        <taxon>Penaeus</taxon>
    </lineage>
</organism>
<feature type="compositionally biased region" description="Polar residues" evidence="2">
    <location>
        <begin position="558"/>
        <end position="568"/>
    </location>
</feature>
<dbReference type="PANTHER" id="PTHR37984:SF5">
    <property type="entry name" value="PROTEIN NYNRIN-LIKE"/>
    <property type="match status" value="1"/>
</dbReference>
<dbReference type="InterPro" id="IPR043128">
    <property type="entry name" value="Rev_trsase/Diguanyl_cyclase"/>
</dbReference>
<dbReference type="GO" id="GO:0008270">
    <property type="term" value="F:zinc ion binding"/>
    <property type="evidence" value="ECO:0007669"/>
    <property type="project" value="UniProtKB-KW"/>
</dbReference>
<gene>
    <name evidence="4" type="ORF">C7M84_010242</name>
</gene>
<dbReference type="InterPro" id="IPR036875">
    <property type="entry name" value="Znf_CCHC_sf"/>
</dbReference>
<feature type="compositionally biased region" description="Polar residues" evidence="2">
    <location>
        <begin position="523"/>
        <end position="551"/>
    </location>
</feature>
<sequence length="763" mass="85361">MPQRKGKKQEVASAQASTPPEEAEDSPAFIQMLDYIKIENERRPEEDDRRRKEDAAQRREEERRRDEEDRRRREEERRREEDVNRRRDEENRFQQMMATFTAMLTPPSSASAPATAVEAPPRPQAPKAAVQPPPALAKDVTLRAFKEWRQRWNDYAVMADLLSLPQPKQLIQLRSCLSQEMKRTLEISLDQAAEEVDLCKCHNNTCEETWLKHAVLLRVRDEETKQRLLELKADASLDEVLTTCRSREAATSTTQELRPLQPVTRAVSAYKKKKKQAARGHGQDSSAHADRSRSSAPSQALKCSGCGSRPHEKNKCPAVSVICHFCGKTGHFAKYCRSCTSKSKGPTQLKKQGTLFSVSCVVNSRHIASSNKNVCVSAAGVIPHVGPPSPTIQLLIQSGNHKGYVNCVPDSGADIKVMGVQHLDLLGLTVADLDRPPELGLNNPDGTSMKSKIVGSFFATMSYGDVKIQGWVSILSLLPRPLLSWKHTQQLRIIPHDYPKQIKNASSSQQRPRRRPHDPSEACQLSQVTSAKQQPSSLLAQDSSMSPTNTVDLAHLTPPSTSTRQQQMPAPPPPTASPAEARQIFLQEYSDVLITREAFQQGLSLKTMHGPPMRIFLKEIAQPVAIYTPRVIPLALREDVRKELDNLVAQGIIAPAGDEPSQWWHPMVAVLKPKGGVRITVDLTKLNKQVYRPAHPAPTPHSAIRRIDPKAKYFSTLDALCGYWQIPLDERDQHLTTFITPVGRFRFCRGLMGFAATGDEFCR</sequence>
<dbReference type="GO" id="GO:0071897">
    <property type="term" value="P:DNA biosynthetic process"/>
    <property type="evidence" value="ECO:0007669"/>
    <property type="project" value="UniProtKB-ARBA"/>
</dbReference>
<dbReference type="SUPFAM" id="SSF57756">
    <property type="entry name" value="Retrovirus zinc finger-like domains"/>
    <property type="match status" value="1"/>
</dbReference>
<keyword evidence="1" id="KW-0863">Zinc-finger</keyword>
<reference evidence="4 5" key="1">
    <citation type="submission" date="2018-04" db="EMBL/GenBank/DDBJ databases">
        <authorList>
            <person name="Zhang X."/>
            <person name="Yuan J."/>
            <person name="Li F."/>
            <person name="Xiang J."/>
        </authorList>
    </citation>
    <scope>NUCLEOTIDE SEQUENCE [LARGE SCALE GENOMIC DNA]</scope>
    <source>
        <tissue evidence="4">Muscle</tissue>
    </source>
</reference>
<dbReference type="PANTHER" id="PTHR37984">
    <property type="entry name" value="PROTEIN CBG26694"/>
    <property type="match status" value="1"/>
</dbReference>
<feature type="compositionally biased region" description="Low complexity" evidence="2">
    <location>
        <begin position="106"/>
        <end position="130"/>
    </location>
</feature>
<evidence type="ECO:0000256" key="2">
    <source>
        <dbReference type="SAM" id="MobiDB-lite"/>
    </source>
</evidence>